<proteinExistence type="predicted"/>
<accession>A0A078L0Q7</accession>
<dbReference type="InterPro" id="IPR011861">
    <property type="entry name" value="Transald_staph-type"/>
</dbReference>
<dbReference type="GO" id="GO:0005975">
    <property type="term" value="P:carbohydrate metabolic process"/>
    <property type="evidence" value="ECO:0007669"/>
    <property type="project" value="InterPro"/>
</dbReference>
<dbReference type="InterPro" id="IPR001585">
    <property type="entry name" value="TAL/FSA"/>
</dbReference>
<reference evidence="2 3" key="1">
    <citation type="submission" date="2014-06" db="EMBL/GenBank/DDBJ databases">
        <authorList>
            <person name="Urmite Genomes Urmite Genomes"/>
        </authorList>
    </citation>
    <scope>NUCLEOTIDE SEQUENCE [LARGE SCALE GENOMIC DNA]</scope>
</reference>
<keyword evidence="3" id="KW-1185">Reference proteome</keyword>
<sequence length="242" mass="27284">MMNEKLGQLRVKLFFDGASLADLRELGDSSYIKGFTTNPTLIRKAGINDYQDFAREMIALVPDRPISFGVCSDDFKEMERQALHIASWAKTIYVKIPIINTQRETCYELVKKLAAQKVKVNVTAVMTEEQIRQVLQVLSPDVPAYISLFAGRIADTGRDPSVLMKKALELIKDHPLVELIWASPRELLNIFQADELGCHIITLTKDIISKLPLIGYNLEEYALDTVKMFYNDALAAGLKLAY</sequence>
<name>A0A078L0Q7_9GAMM</name>
<dbReference type="PANTHER" id="PTHR10683:SF40">
    <property type="entry name" value="FRUCTOSE-6-PHOSPHATE ALDOLASE 1-RELATED"/>
    <property type="match status" value="1"/>
</dbReference>
<evidence type="ECO:0000313" key="2">
    <source>
        <dbReference type="EMBL" id="CDZ77598.1"/>
    </source>
</evidence>
<evidence type="ECO:0000313" key="3">
    <source>
        <dbReference type="Proteomes" id="UP000044071"/>
    </source>
</evidence>
<dbReference type="PANTHER" id="PTHR10683">
    <property type="entry name" value="TRANSALDOLASE"/>
    <property type="match status" value="1"/>
</dbReference>
<keyword evidence="1" id="KW-0704">Schiff base</keyword>
<dbReference type="RefSeq" id="WP_245614276.1">
    <property type="nucleotide sequence ID" value="NZ_CCVW01000002.1"/>
</dbReference>
<dbReference type="InterPro" id="IPR013785">
    <property type="entry name" value="Aldolase_TIM"/>
</dbReference>
<dbReference type="eggNOG" id="COG0176">
    <property type="taxonomic scope" value="Bacteria"/>
</dbReference>
<evidence type="ECO:0000256" key="1">
    <source>
        <dbReference type="ARBA" id="ARBA00023270"/>
    </source>
</evidence>
<dbReference type="EMBL" id="CCSB01000002">
    <property type="protein sequence ID" value="CDZ77598.1"/>
    <property type="molecule type" value="Genomic_DNA"/>
</dbReference>
<dbReference type="Proteomes" id="UP000044071">
    <property type="component" value="Unassembled WGS sequence"/>
</dbReference>
<dbReference type="AlphaFoldDB" id="A0A078L0Q7"/>
<dbReference type="SUPFAM" id="SSF51569">
    <property type="entry name" value="Aldolase"/>
    <property type="match status" value="1"/>
</dbReference>
<dbReference type="Gene3D" id="3.20.20.70">
    <property type="entry name" value="Aldolase class I"/>
    <property type="match status" value="1"/>
</dbReference>
<organism evidence="2 3">
    <name type="scientific">Legionella massiliensis</name>
    <dbReference type="NCBI Taxonomy" id="1034943"/>
    <lineage>
        <taxon>Bacteria</taxon>
        <taxon>Pseudomonadati</taxon>
        <taxon>Pseudomonadota</taxon>
        <taxon>Gammaproteobacteria</taxon>
        <taxon>Legionellales</taxon>
        <taxon>Legionellaceae</taxon>
        <taxon>Legionella</taxon>
    </lineage>
</organism>
<protein>
    <submittedName>
        <fullName evidence="2">Transaldolase</fullName>
    </submittedName>
</protein>
<gene>
    <name evidence="2" type="primary">tal</name>
    <name evidence="2" type="ORF">BN59_01882</name>
</gene>
<dbReference type="NCBIfam" id="TIGR02134">
    <property type="entry name" value="transald_staph"/>
    <property type="match status" value="1"/>
</dbReference>
<dbReference type="Pfam" id="PF00923">
    <property type="entry name" value="TAL_FSA"/>
    <property type="match status" value="1"/>
</dbReference>
<dbReference type="STRING" id="1034943.BN59_01882"/>